<dbReference type="InterPro" id="IPR036259">
    <property type="entry name" value="MFS_trans_sf"/>
</dbReference>
<dbReference type="GO" id="GO:0016020">
    <property type="term" value="C:membrane"/>
    <property type="evidence" value="ECO:0007669"/>
    <property type="project" value="UniProtKB-SubCell"/>
</dbReference>
<feature type="transmembrane region" description="Helical" evidence="6">
    <location>
        <begin position="397"/>
        <end position="421"/>
    </location>
</feature>
<dbReference type="AlphaFoldDB" id="A0A067CDR7"/>
<keyword evidence="3 6" id="KW-0812">Transmembrane</keyword>
<reference evidence="7 8" key="1">
    <citation type="journal article" date="2013" name="PLoS Genet.">
        <title>Distinctive expansion of potential virulence genes in the genome of the oomycete fish pathogen Saprolegnia parasitica.</title>
        <authorList>
            <person name="Jiang R.H."/>
            <person name="de Bruijn I."/>
            <person name="Haas B.J."/>
            <person name="Belmonte R."/>
            <person name="Lobach L."/>
            <person name="Christie J."/>
            <person name="van den Ackerveken G."/>
            <person name="Bottin A."/>
            <person name="Bulone V."/>
            <person name="Diaz-Moreno S.M."/>
            <person name="Dumas B."/>
            <person name="Fan L."/>
            <person name="Gaulin E."/>
            <person name="Govers F."/>
            <person name="Grenville-Briggs L.J."/>
            <person name="Horner N.R."/>
            <person name="Levin J.Z."/>
            <person name="Mammella M."/>
            <person name="Meijer H.J."/>
            <person name="Morris P."/>
            <person name="Nusbaum C."/>
            <person name="Oome S."/>
            <person name="Phillips A.J."/>
            <person name="van Rooyen D."/>
            <person name="Rzeszutek E."/>
            <person name="Saraiva M."/>
            <person name="Secombes C.J."/>
            <person name="Seidl M.F."/>
            <person name="Snel B."/>
            <person name="Stassen J.H."/>
            <person name="Sykes S."/>
            <person name="Tripathy S."/>
            <person name="van den Berg H."/>
            <person name="Vega-Arreguin J.C."/>
            <person name="Wawra S."/>
            <person name="Young S.K."/>
            <person name="Zeng Q."/>
            <person name="Dieguez-Uribeondo J."/>
            <person name="Russ C."/>
            <person name="Tyler B.M."/>
            <person name="van West P."/>
        </authorList>
    </citation>
    <scope>NUCLEOTIDE SEQUENCE [LARGE SCALE GENOMIC DNA]</scope>
    <source>
        <strain evidence="7 8">CBS 223.65</strain>
    </source>
</reference>
<name>A0A067CDR7_SAPPC</name>
<dbReference type="PANTHER" id="PTHR19432">
    <property type="entry name" value="SUGAR TRANSPORTER"/>
    <property type="match status" value="1"/>
</dbReference>
<keyword evidence="2" id="KW-0813">Transport</keyword>
<feature type="transmembrane region" description="Helical" evidence="6">
    <location>
        <begin position="90"/>
        <end position="114"/>
    </location>
</feature>
<evidence type="ECO:0008006" key="9">
    <source>
        <dbReference type="Google" id="ProtNLM"/>
    </source>
</evidence>
<feature type="transmembrane region" description="Helical" evidence="6">
    <location>
        <begin position="126"/>
        <end position="153"/>
    </location>
</feature>
<evidence type="ECO:0000256" key="5">
    <source>
        <dbReference type="ARBA" id="ARBA00023136"/>
    </source>
</evidence>
<dbReference type="OrthoDB" id="28755at2759"/>
<evidence type="ECO:0000256" key="6">
    <source>
        <dbReference type="SAM" id="Phobius"/>
    </source>
</evidence>
<evidence type="ECO:0000313" key="8">
    <source>
        <dbReference type="Proteomes" id="UP000030745"/>
    </source>
</evidence>
<dbReference type="RefSeq" id="XP_012200695.1">
    <property type="nucleotide sequence ID" value="XM_012345305.1"/>
</dbReference>
<feature type="transmembrane region" description="Helical" evidence="6">
    <location>
        <begin position="336"/>
        <end position="357"/>
    </location>
</feature>
<proteinExistence type="predicted"/>
<gene>
    <name evidence="7" type="ORF">SPRG_06488</name>
</gene>
<evidence type="ECO:0000256" key="4">
    <source>
        <dbReference type="ARBA" id="ARBA00022989"/>
    </source>
</evidence>
<evidence type="ECO:0000256" key="1">
    <source>
        <dbReference type="ARBA" id="ARBA00004141"/>
    </source>
</evidence>
<dbReference type="Gene3D" id="1.20.1250.20">
    <property type="entry name" value="MFS general substrate transporter like domains"/>
    <property type="match status" value="1"/>
</dbReference>
<evidence type="ECO:0000313" key="7">
    <source>
        <dbReference type="EMBL" id="KDO28633.1"/>
    </source>
</evidence>
<dbReference type="GO" id="GO:0008506">
    <property type="term" value="F:sucrose:proton symporter activity"/>
    <property type="evidence" value="ECO:0007669"/>
    <property type="project" value="TreeGrafter"/>
</dbReference>
<evidence type="ECO:0000256" key="2">
    <source>
        <dbReference type="ARBA" id="ARBA00022448"/>
    </source>
</evidence>
<dbReference type="VEuPathDB" id="FungiDB:SPRG_06488"/>
<dbReference type="Pfam" id="PF13347">
    <property type="entry name" value="MFS_2"/>
    <property type="match status" value="1"/>
</dbReference>
<dbReference type="OMA" id="WIGIMYT"/>
<feature type="transmembrane region" description="Helical" evidence="6">
    <location>
        <begin position="195"/>
        <end position="215"/>
    </location>
</feature>
<evidence type="ECO:0000256" key="3">
    <source>
        <dbReference type="ARBA" id="ARBA00022692"/>
    </source>
</evidence>
<feature type="transmembrane region" description="Helical" evidence="6">
    <location>
        <begin position="247"/>
        <end position="267"/>
    </location>
</feature>
<organism evidence="7 8">
    <name type="scientific">Saprolegnia parasitica (strain CBS 223.65)</name>
    <dbReference type="NCBI Taxonomy" id="695850"/>
    <lineage>
        <taxon>Eukaryota</taxon>
        <taxon>Sar</taxon>
        <taxon>Stramenopiles</taxon>
        <taxon>Oomycota</taxon>
        <taxon>Saprolegniomycetes</taxon>
        <taxon>Saprolegniales</taxon>
        <taxon>Saprolegniaceae</taxon>
        <taxon>Saprolegnia</taxon>
    </lineage>
</organism>
<keyword evidence="4 6" id="KW-1133">Transmembrane helix</keyword>
<dbReference type="KEGG" id="spar:SPRG_06488"/>
<sequence>MYHDSLTPPVSGRRPGCSIPFMLLVCAPIMATKMAWAAQWAGIGPLLESLLASWQVQLIQFIGPITGILVAPAVGAHSDRNTSRYGQRRPYMFFGALATIVCWLLMSMIPSIVAAGNHASEREQTLVAVATVVCYLWMDIAVNAVQVASYLLISDVAGDRQVIASSIATMYSILGQLCVSVFIWTQGPATGYTKWFFTMLVVFMLCTVGPVCRFVQETPREKYELPPPTHHVLLSFVYGVKTLPKQLLVFFAAFVLTEYGFISYTGVKGQFFGLQVFDGTKAGADKCGANCTYAQQRYNDGVALAGGLTDNLFNVLGLLFVGCLPYLVKRFGARTVLLYALLPQLGLVLLALIHVVWVDVILVVATTVTQQTIYSLIIPLVLAVLGSTDDTTRLGLYFGALNTAVCLGQLLNFAVTALVLSDNGTDFSVPILVGGIVSGAAMVVIHKLFRVQLQSW</sequence>
<feature type="transmembrane region" description="Helical" evidence="6">
    <location>
        <begin position="21"/>
        <end position="38"/>
    </location>
</feature>
<keyword evidence="8" id="KW-1185">Reference proteome</keyword>
<feature type="transmembrane region" description="Helical" evidence="6">
    <location>
        <begin position="162"/>
        <end position="183"/>
    </location>
</feature>
<dbReference type="SUPFAM" id="SSF103473">
    <property type="entry name" value="MFS general substrate transporter"/>
    <property type="match status" value="1"/>
</dbReference>
<feature type="transmembrane region" description="Helical" evidence="6">
    <location>
        <begin position="363"/>
        <end position="385"/>
    </location>
</feature>
<comment type="subcellular location">
    <subcellularLocation>
        <location evidence="1">Membrane</location>
        <topology evidence="1">Multi-pass membrane protein</topology>
    </subcellularLocation>
</comment>
<feature type="transmembrane region" description="Helical" evidence="6">
    <location>
        <begin position="427"/>
        <end position="449"/>
    </location>
</feature>
<feature type="transmembrane region" description="Helical" evidence="6">
    <location>
        <begin position="58"/>
        <end position="78"/>
    </location>
</feature>
<dbReference type="GeneID" id="24128836"/>
<dbReference type="Proteomes" id="UP000030745">
    <property type="component" value="Unassembled WGS sequence"/>
</dbReference>
<keyword evidence="5 6" id="KW-0472">Membrane</keyword>
<dbReference type="PANTHER" id="PTHR19432:SF26">
    <property type="entry name" value="MAJOR FACILITATOR SUPERFAMILY (MFS) PROFILE DOMAIN-CONTAINING PROTEIN"/>
    <property type="match status" value="1"/>
</dbReference>
<accession>A0A067CDR7</accession>
<protein>
    <recommendedName>
        <fullName evidence="9">Major facilitator superfamily (MFS) profile domain-containing protein</fullName>
    </recommendedName>
</protein>
<dbReference type="EMBL" id="KK583210">
    <property type="protein sequence ID" value="KDO28633.1"/>
    <property type="molecule type" value="Genomic_DNA"/>
</dbReference>
<feature type="transmembrane region" description="Helical" evidence="6">
    <location>
        <begin position="312"/>
        <end position="329"/>
    </location>
</feature>